<evidence type="ECO:0000313" key="6">
    <source>
        <dbReference type="Proteomes" id="UP000236845"/>
    </source>
</evidence>
<dbReference type="GO" id="GO:0005840">
    <property type="term" value="C:ribosome"/>
    <property type="evidence" value="ECO:0007669"/>
    <property type="project" value="UniProtKB-KW"/>
</dbReference>
<dbReference type="InterPro" id="IPR000529">
    <property type="entry name" value="Ribosomal_bS6"/>
</dbReference>
<dbReference type="GO" id="GO:1990904">
    <property type="term" value="C:ribonucleoprotein complex"/>
    <property type="evidence" value="ECO:0007669"/>
    <property type="project" value="UniProtKB-KW"/>
</dbReference>
<dbReference type="InterPro" id="IPR014717">
    <property type="entry name" value="Transl_elong_EF1B/ribsomal_bS6"/>
</dbReference>
<evidence type="ECO:0000256" key="4">
    <source>
        <dbReference type="SAM" id="MobiDB-lite"/>
    </source>
</evidence>
<evidence type="ECO:0000313" key="5">
    <source>
        <dbReference type="EMBL" id="PIS40526.1"/>
    </source>
</evidence>
<evidence type="ECO:0000256" key="1">
    <source>
        <dbReference type="ARBA" id="ARBA00009512"/>
    </source>
</evidence>
<dbReference type="Pfam" id="PF01250">
    <property type="entry name" value="Ribosomal_S6"/>
    <property type="match status" value="1"/>
</dbReference>
<accession>A0A2H0YQ32</accession>
<dbReference type="NCBIfam" id="TIGR00166">
    <property type="entry name" value="S6"/>
    <property type="match status" value="1"/>
</dbReference>
<dbReference type="Gene3D" id="3.30.70.60">
    <property type="match status" value="1"/>
</dbReference>
<dbReference type="GO" id="GO:0003735">
    <property type="term" value="F:structural constituent of ribosome"/>
    <property type="evidence" value="ECO:0007669"/>
    <property type="project" value="InterPro"/>
</dbReference>
<evidence type="ECO:0000256" key="3">
    <source>
        <dbReference type="HAMAP-Rule" id="MF_00360"/>
    </source>
</evidence>
<sequence>MPIQLYNLLAILNGQLTPEAAEEKLNLIKNDITEAGGEVVKTGTIGKRKLAYPVKKQKYGSYVSLDFNIKSENLNRLEKNWRLRDEILRFLNVKIHAKTAKELEEEAKIQEKIQARQAKAEAQEKFERSTEKANEPTKKSETPFTLEDIDKKIDEILDEDIAK</sequence>
<proteinExistence type="inferred from homology"/>
<reference evidence="6" key="1">
    <citation type="submission" date="2017-09" db="EMBL/GenBank/DDBJ databases">
        <title>Depth-based differentiation of microbial function through sediment-hosted aquifers and enrichment of novel symbionts in the deep terrestrial subsurface.</title>
        <authorList>
            <person name="Probst A.J."/>
            <person name="Ladd B."/>
            <person name="Jarett J.K."/>
            <person name="Geller-Mcgrath D.E."/>
            <person name="Sieber C.M.K."/>
            <person name="Emerson J.B."/>
            <person name="Anantharaman K."/>
            <person name="Thomas B.C."/>
            <person name="Malmstrom R."/>
            <person name="Stieglmeier M."/>
            <person name="Klingl A."/>
            <person name="Woyke T."/>
            <person name="Ryan C.M."/>
            <person name="Banfield J.F."/>
        </authorList>
    </citation>
    <scope>NUCLEOTIDE SEQUENCE [LARGE SCALE GENOMIC DNA]</scope>
</reference>
<protein>
    <recommendedName>
        <fullName evidence="2 3">Small ribosomal subunit protein bS6</fullName>
    </recommendedName>
</protein>
<dbReference type="PANTHER" id="PTHR21011">
    <property type="entry name" value="MITOCHONDRIAL 28S RIBOSOMAL PROTEIN S6"/>
    <property type="match status" value="1"/>
</dbReference>
<keyword evidence="3" id="KW-0687">Ribonucleoprotein</keyword>
<keyword evidence="3 5" id="KW-0689">Ribosomal protein</keyword>
<feature type="compositionally biased region" description="Basic and acidic residues" evidence="4">
    <location>
        <begin position="119"/>
        <end position="141"/>
    </location>
</feature>
<evidence type="ECO:0000256" key="2">
    <source>
        <dbReference type="ARBA" id="ARBA00035294"/>
    </source>
</evidence>
<dbReference type="HAMAP" id="MF_00360">
    <property type="entry name" value="Ribosomal_bS6"/>
    <property type="match status" value="1"/>
</dbReference>
<dbReference type="GO" id="GO:0005737">
    <property type="term" value="C:cytoplasm"/>
    <property type="evidence" value="ECO:0007669"/>
    <property type="project" value="UniProtKB-ARBA"/>
</dbReference>
<dbReference type="GO" id="GO:0006412">
    <property type="term" value="P:translation"/>
    <property type="evidence" value="ECO:0007669"/>
    <property type="project" value="UniProtKB-UniRule"/>
</dbReference>
<feature type="region of interest" description="Disordered" evidence="4">
    <location>
        <begin position="119"/>
        <end position="146"/>
    </location>
</feature>
<dbReference type="CDD" id="cd00473">
    <property type="entry name" value="bS6"/>
    <property type="match status" value="1"/>
</dbReference>
<dbReference type="SUPFAM" id="SSF54995">
    <property type="entry name" value="Ribosomal protein S6"/>
    <property type="match status" value="1"/>
</dbReference>
<name>A0A2H0YQ32_9BACT</name>
<dbReference type="PANTHER" id="PTHR21011:SF1">
    <property type="entry name" value="SMALL RIBOSOMAL SUBUNIT PROTEIN BS6M"/>
    <property type="match status" value="1"/>
</dbReference>
<gene>
    <name evidence="3 5" type="primary">rpsF</name>
    <name evidence="5" type="ORF">COT26_02845</name>
</gene>
<dbReference type="GO" id="GO:0070181">
    <property type="term" value="F:small ribosomal subunit rRNA binding"/>
    <property type="evidence" value="ECO:0007669"/>
    <property type="project" value="TreeGrafter"/>
</dbReference>
<keyword evidence="3" id="KW-0694">RNA-binding</keyword>
<dbReference type="Proteomes" id="UP000236845">
    <property type="component" value="Unassembled WGS sequence"/>
</dbReference>
<comment type="function">
    <text evidence="3">Binds together with bS18 to 16S ribosomal RNA.</text>
</comment>
<dbReference type="AlphaFoldDB" id="A0A2H0YQ32"/>
<comment type="caution">
    <text evidence="5">The sequence shown here is derived from an EMBL/GenBank/DDBJ whole genome shotgun (WGS) entry which is preliminary data.</text>
</comment>
<dbReference type="InterPro" id="IPR035980">
    <property type="entry name" value="Ribosomal_bS6_sf"/>
</dbReference>
<keyword evidence="3" id="KW-0699">rRNA-binding</keyword>
<dbReference type="InterPro" id="IPR020814">
    <property type="entry name" value="Ribosomal_S6_plastid/chlpt"/>
</dbReference>
<dbReference type="EMBL" id="PEXW01000064">
    <property type="protein sequence ID" value="PIS40526.1"/>
    <property type="molecule type" value="Genomic_DNA"/>
</dbReference>
<organism evidence="5 6">
    <name type="scientific">Candidatus Kerfeldbacteria bacterium CG08_land_8_20_14_0_20_43_14</name>
    <dbReference type="NCBI Taxonomy" id="2014246"/>
    <lineage>
        <taxon>Bacteria</taxon>
        <taxon>Candidatus Kerfeldiibacteriota</taxon>
    </lineage>
</organism>
<comment type="similarity">
    <text evidence="1 3">Belongs to the bacterial ribosomal protein bS6 family.</text>
</comment>